<dbReference type="PANTHER" id="PTHR36121">
    <property type="entry name" value="PROTEIN SXY"/>
    <property type="match status" value="1"/>
</dbReference>
<evidence type="ECO:0000313" key="3">
    <source>
        <dbReference type="Proteomes" id="UP000239614"/>
    </source>
</evidence>
<organism evidence="2 3">
    <name type="scientific">Clostridium thermopalmarium DSM 5974</name>
    <dbReference type="NCBI Taxonomy" id="1121340"/>
    <lineage>
        <taxon>Bacteria</taxon>
        <taxon>Bacillati</taxon>
        <taxon>Bacillota</taxon>
        <taxon>Clostridia</taxon>
        <taxon>Eubacteriales</taxon>
        <taxon>Clostridiaceae</taxon>
        <taxon>Clostridium</taxon>
    </lineage>
</organism>
<dbReference type="AlphaFoldDB" id="A0A2T0ALP6"/>
<dbReference type="Pfam" id="PF04994">
    <property type="entry name" value="TfoX_C"/>
    <property type="match status" value="1"/>
</dbReference>
<evidence type="ECO:0000259" key="1">
    <source>
        <dbReference type="Pfam" id="PF04994"/>
    </source>
</evidence>
<comment type="caution">
    <text evidence="2">The sequence shown here is derived from an EMBL/GenBank/DDBJ whole genome shotgun (WGS) entry which is preliminary data.</text>
</comment>
<keyword evidence="3" id="KW-1185">Reference proteome</keyword>
<dbReference type="InterPro" id="IPR047525">
    <property type="entry name" value="TfoX-like"/>
</dbReference>
<accession>A0A2T0ALP6</accession>
<evidence type="ECO:0000313" key="2">
    <source>
        <dbReference type="EMBL" id="PRR69526.1"/>
    </source>
</evidence>
<gene>
    <name evidence="2" type="ORF">CPAL_24340</name>
</gene>
<dbReference type="InterPro" id="IPR007077">
    <property type="entry name" value="TfoX_C"/>
</dbReference>
<proteinExistence type="predicted"/>
<name>A0A2T0ALP6_9CLOT</name>
<dbReference type="PANTHER" id="PTHR36121:SF1">
    <property type="entry name" value="PROTEIN SXY"/>
    <property type="match status" value="1"/>
</dbReference>
<feature type="domain" description="TfoX C-terminal" evidence="1">
    <location>
        <begin position="3"/>
        <end position="79"/>
    </location>
</feature>
<reference evidence="2 3" key="1">
    <citation type="submission" date="2018-03" db="EMBL/GenBank/DDBJ databases">
        <title>Genome sequence of Clostridium thermopalmarium DSM 5974.</title>
        <authorList>
            <person name="Poehlein A."/>
            <person name="Daniel R."/>
        </authorList>
    </citation>
    <scope>NUCLEOTIDE SEQUENCE [LARGE SCALE GENOMIC DNA]</scope>
    <source>
        <strain evidence="2 3">DSM 5974</strain>
    </source>
</reference>
<sequence>MIKLSDMPNIGKELEKQLKKAGVETPGQLIELGSKEAFLRIRTIDSNACINRLYAFEGAIRNIRWHYLSQDIKDELKAFYLSLNVK</sequence>
<dbReference type="RefSeq" id="WP_106024736.1">
    <property type="nucleotide sequence ID" value="NZ_PVXN01000064.1"/>
</dbReference>
<dbReference type="Proteomes" id="UP000239614">
    <property type="component" value="Unassembled WGS sequence"/>
</dbReference>
<protein>
    <recommendedName>
        <fullName evidence="1">TfoX C-terminal domain-containing protein</fullName>
    </recommendedName>
</protein>
<dbReference type="Gene3D" id="1.10.150.20">
    <property type="entry name" value="5' to 3' exonuclease, C-terminal subdomain"/>
    <property type="match status" value="1"/>
</dbReference>
<dbReference type="OrthoDB" id="9796798at2"/>
<dbReference type="EMBL" id="PVXN01000064">
    <property type="protein sequence ID" value="PRR69526.1"/>
    <property type="molecule type" value="Genomic_DNA"/>
</dbReference>